<evidence type="ECO:0000313" key="3">
    <source>
        <dbReference type="EMBL" id="TPX16228.1"/>
    </source>
</evidence>
<dbReference type="AlphaFoldDB" id="A0A507BHS9"/>
<keyword evidence="2" id="KW-1133">Transmembrane helix</keyword>
<evidence type="ECO:0000256" key="2">
    <source>
        <dbReference type="SAM" id="Phobius"/>
    </source>
</evidence>
<reference evidence="3 4" key="1">
    <citation type="submission" date="2019-06" db="EMBL/GenBank/DDBJ databases">
        <title>Draft genome sequence of the filamentous fungus Phialemoniopsis curvata isolated from diesel fuel.</title>
        <authorList>
            <person name="Varaljay V.A."/>
            <person name="Lyon W.J."/>
            <person name="Crouch A.L."/>
            <person name="Drake C.E."/>
            <person name="Hollomon J.M."/>
            <person name="Nadeau L.J."/>
            <person name="Nunn H.S."/>
            <person name="Stevenson B.S."/>
            <person name="Bojanowski C.L."/>
            <person name="Crookes-Goodson W.J."/>
        </authorList>
    </citation>
    <scope>NUCLEOTIDE SEQUENCE [LARGE SCALE GENOMIC DNA]</scope>
    <source>
        <strain evidence="3 4">D216</strain>
    </source>
</reference>
<keyword evidence="2" id="KW-0472">Membrane</keyword>
<gene>
    <name evidence="3" type="ORF">E0L32_004223</name>
</gene>
<feature type="transmembrane region" description="Helical" evidence="2">
    <location>
        <begin position="133"/>
        <end position="156"/>
    </location>
</feature>
<keyword evidence="2" id="KW-0812">Transmembrane</keyword>
<organism evidence="3 4">
    <name type="scientific">Thyridium curvatum</name>
    <dbReference type="NCBI Taxonomy" id="1093900"/>
    <lineage>
        <taxon>Eukaryota</taxon>
        <taxon>Fungi</taxon>
        <taxon>Dikarya</taxon>
        <taxon>Ascomycota</taxon>
        <taxon>Pezizomycotina</taxon>
        <taxon>Sordariomycetes</taxon>
        <taxon>Sordariomycetidae</taxon>
        <taxon>Thyridiales</taxon>
        <taxon>Thyridiaceae</taxon>
        <taxon>Thyridium</taxon>
    </lineage>
</organism>
<dbReference type="GeneID" id="41971670"/>
<dbReference type="Proteomes" id="UP000319257">
    <property type="component" value="Unassembled WGS sequence"/>
</dbReference>
<dbReference type="EMBL" id="SKBQ01000019">
    <property type="protein sequence ID" value="TPX16228.1"/>
    <property type="molecule type" value="Genomic_DNA"/>
</dbReference>
<proteinExistence type="predicted"/>
<feature type="region of interest" description="Disordered" evidence="1">
    <location>
        <begin position="1"/>
        <end position="27"/>
    </location>
</feature>
<name>A0A507BHS9_9PEZI</name>
<comment type="caution">
    <text evidence="3">The sequence shown here is derived from an EMBL/GenBank/DDBJ whole genome shotgun (WGS) entry which is preliminary data.</text>
</comment>
<evidence type="ECO:0000313" key="4">
    <source>
        <dbReference type="Proteomes" id="UP000319257"/>
    </source>
</evidence>
<accession>A0A507BHS9</accession>
<sequence>MSSNPNQAGDGDAPNDGPARDAAPPQSDPQAVDLILRKLDEIKFGADLNARRLNDLKDHVELLTRKLEDIRGGFKLSRRSLRTALRASTNTILLELQRLGHSGPSGPAEPAEPAEPVERAAFVAVQCLEGRGFWVEIFALVFLNFVTVILTLWLLVQFGPGRDFVRGLCH</sequence>
<dbReference type="RefSeq" id="XP_030997939.1">
    <property type="nucleotide sequence ID" value="XM_031138610.1"/>
</dbReference>
<protein>
    <submittedName>
        <fullName evidence="3">Uncharacterized protein</fullName>
    </submittedName>
</protein>
<evidence type="ECO:0000256" key="1">
    <source>
        <dbReference type="SAM" id="MobiDB-lite"/>
    </source>
</evidence>
<dbReference type="InParanoid" id="A0A507BHS9"/>
<keyword evidence="4" id="KW-1185">Reference proteome</keyword>